<keyword evidence="1" id="KW-0732">Signal</keyword>
<dbReference type="InterPro" id="IPR032675">
    <property type="entry name" value="LRR_dom_sf"/>
</dbReference>
<dbReference type="InterPro" id="IPR057207">
    <property type="entry name" value="FBXL15_LRR"/>
</dbReference>
<dbReference type="PANTHER" id="PTHR13318">
    <property type="entry name" value="PARTNER OF PAIRED, ISOFORM B-RELATED"/>
    <property type="match status" value="1"/>
</dbReference>
<dbReference type="SMART" id="SM00367">
    <property type="entry name" value="LRR_CC"/>
    <property type="match status" value="11"/>
</dbReference>
<evidence type="ECO:0000259" key="2">
    <source>
        <dbReference type="Pfam" id="PF25372"/>
    </source>
</evidence>
<dbReference type="Pfam" id="PF13516">
    <property type="entry name" value="LRR_6"/>
    <property type="match status" value="1"/>
</dbReference>
<evidence type="ECO:0000256" key="1">
    <source>
        <dbReference type="SAM" id="SignalP"/>
    </source>
</evidence>
<dbReference type="InterPro" id="IPR006553">
    <property type="entry name" value="Leu-rich_rpt_Cys-con_subtyp"/>
</dbReference>
<reference evidence="3" key="1">
    <citation type="submission" date="2015-04" db="EMBL/GenBank/DDBJ databases">
        <title>The genome sequence of the plant pathogenic Rhizarian Plasmodiophora brassicae reveals insights in its biotrophic life cycle and the origin of chitin synthesis.</title>
        <authorList>
            <person name="Schwelm A."/>
            <person name="Fogelqvist J."/>
            <person name="Knaust A."/>
            <person name="Julke S."/>
            <person name="Lilja T."/>
            <person name="Dhandapani V."/>
            <person name="Bonilla-Rosso G."/>
            <person name="Karlsson M."/>
            <person name="Shevchenko A."/>
            <person name="Choi S.R."/>
            <person name="Kim H.G."/>
            <person name="Park J.Y."/>
            <person name="Lim Y.P."/>
            <person name="Ludwig-Muller J."/>
            <person name="Dixelius C."/>
        </authorList>
    </citation>
    <scope>NUCLEOTIDE SEQUENCE</scope>
    <source>
        <tissue evidence="3">Potato root galls</tissue>
    </source>
</reference>
<dbReference type="GO" id="GO:0019005">
    <property type="term" value="C:SCF ubiquitin ligase complex"/>
    <property type="evidence" value="ECO:0007669"/>
    <property type="project" value="TreeGrafter"/>
</dbReference>
<sequence>MTPSGASLGIIPILTSTAFLFTGSSSDCFTIEDKLRLHGIYCRSDRAQLQSMLLEQVDYVWASQGSSRSDIVDLIVRLFGRHSTGLQQRLYSAVNARIQQDFRTMSATLIEDRSASIRHLCNLTANTISCVKVTVSDWLNETQGDKVHDHIRRVLHGSVSKLNNAQRQQAVSCVFPSTDSTPKSNELMLIWAHIFSYIDYRFIMSTLRCINHDLFTVCHQYPVWEPVTDFCIHWPWLPSSQDDIAPLFRRLSSLRVLQNSRDPRELTSSFISAISKSCPHLERVNLDGWTSLTDEHVTLLSRSCPTIQYISLNSCRLLTNRTLLSLHETCPQIEHLSMTNCPKVILSEQVNFRSFSNVTFLGLSVSSEANSDLFDGAFANLLSSCPRLIELRFAGRSRIDIRGLAGMPFCAVRVLDLSNCSSIDDSCAEAIGRVCPCLQSLDLSHCPIVDMRAAKASFNRLEIIRLSCCSQLSNKALRNLSSCERLSGAFFDRCQLINDAGLNHLVRNCLNMRSLSVNDCCMLTKQAIISICKGMAKLESLSLQGLLSVDNNCLKAVSLSLPCLAEIDISSCSRITDDGISSLTLLKYPSRLRRLNMANLSNLTDISMQSLLSFDGLERLNIGGSSAVSYEGFLILCASACRQSLIELSVSNCPAIEDETVKLMAMCFSQLHSLDLSLCPKLTDYALKSIASESRSIRELCLSDCNGITPAGITFIAEHAPFIKDIDVTGCPRTSLESITGLRARFPHLQIAYHCNAAAAVKNRNLVRYRQIANRSQTN</sequence>
<dbReference type="SUPFAM" id="SSF52047">
    <property type="entry name" value="RNI-like"/>
    <property type="match status" value="3"/>
</dbReference>
<dbReference type="EMBL" id="HACM01010091">
    <property type="protein sequence ID" value="CRZ10533.1"/>
    <property type="molecule type" value="Transcribed_RNA"/>
</dbReference>
<feature type="signal peptide" evidence="1">
    <location>
        <begin position="1"/>
        <end position="26"/>
    </location>
</feature>
<accession>A0A0H5R8T2</accession>
<dbReference type="Gene3D" id="3.80.10.10">
    <property type="entry name" value="Ribonuclease Inhibitor"/>
    <property type="match status" value="4"/>
</dbReference>
<dbReference type="AlphaFoldDB" id="A0A0H5R8T2"/>
<proteinExistence type="predicted"/>
<dbReference type="InterPro" id="IPR001611">
    <property type="entry name" value="Leu-rich_rpt"/>
</dbReference>
<feature type="domain" description="F-box/LRR-repeat protein 15-like leucin rich repeat" evidence="2">
    <location>
        <begin position="564"/>
        <end position="736"/>
    </location>
</feature>
<name>A0A0H5R8T2_9EUKA</name>
<evidence type="ECO:0000313" key="3">
    <source>
        <dbReference type="EMBL" id="CRZ10533.1"/>
    </source>
</evidence>
<dbReference type="GO" id="GO:0031146">
    <property type="term" value="P:SCF-dependent proteasomal ubiquitin-dependent protein catabolic process"/>
    <property type="evidence" value="ECO:0007669"/>
    <property type="project" value="TreeGrafter"/>
</dbReference>
<protein>
    <recommendedName>
        <fullName evidence="2">F-box/LRR-repeat protein 15-like leucin rich repeat domain-containing protein</fullName>
    </recommendedName>
</protein>
<feature type="chain" id="PRO_5005223946" description="F-box/LRR-repeat protein 15-like leucin rich repeat domain-containing protein" evidence="1">
    <location>
        <begin position="27"/>
        <end position="779"/>
    </location>
</feature>
<organism evidence="3">
    <name type="scientific">Spongospora subterranea</name>
    <dbReference type="NCBI Taxonomy" id="70186"/>
    <lineage>
        <taxon>Eukaryota</taxon>
        <taxon>Sar</taxon>
        <taxon>Rhizaria</taxon>
        <taxon>Endomyxa</taxon>
        <taxon>Phytomyxea</taxon>
        <taxon>Plasmodiophorida</taxon>
        <taxon>Plasmodiophoridae</taxon>
        <taxon>Spongospora</taxon>
    </lineage>
</organism>
<dbReference type="Pfam" id="PF25372">
    <property type="entry name" value="DUF7885"/>
    <property type="match status" value="1"/>
</dbReference>